<dbReference type="InterPro" id="IPR036457">
    <property type="entry name" value="PPM-type-like_dom_sf"/>
</dbReference>
<feature type="domain" description="GAF" evidence="1">
    <location>
        <begin position="26"/>
        <end position="168"/>
    </location>
</feature>
<dbReference type="RefSeq" id="WP_406699321.1">
    <property type="nucleotide sequence ID" value="NZ_CP155447.1"/>
</dbReference>
<dbReference type="Gene3D" id="3.60.40.10">
    <property type="entry name" value="PPM-type phosphatase domain"/>
    <property type="match status" value="1"/>
</dbReference>
<accession>A0AAU7CML0</accession>
<dbReference type="InterPro" id="IPR001932">
    <property type="entry name" value="PPM-type_phosphatase-like_dom"/>
</dbReference>
<evidence type="ECO:0000313" key="3">
    <source>
        <dbReference type="EMBL" id="XBH06471.1"/>
    </source>
</evidence>
<name>A0AAU7CML0_9BACT</name>
<dbReference type="SMART" id="SM00331">
    <property type="entry name" value="PP2C_SIG"/>
    <property type="match status" value="1"/>
</dbReference>
<evidence type="ECO:0000259" key="2">
    <source>
        <dbReference type="SMART" id="SM00331"/>
    </source>
</evidence>
<dbReference type="EMBL" id="CP155447">
    <property type="protein sequence ID" value="XBH06471.1"/>
    <property type="molecule type" value="Genomic_DNA"/>
</dbReference>
<organism evidence="3">
    <name type="scientific">Singulisphaera sp. Ch08</name>
    <dbReference type="NCBI Taxonomy" id="3120278"/>
    <lineage>
        <taxon>Bacteria</taxon>
        <taxon>Pseudomonadati</taxon>
        <taxon>Planctomycetota</taxon>
        <taxon>Planctomycetia</taxon>
        <taxon>Isosphaerales</taxon>
        <taxon>Isosphaeraceae</taxon>
        <taxon>Singulisphaera</taxon>
    </lineage>
</organism>
<sequence>MIAAPIPVDDAERLEVLRSLDLLDTAPEERFDRITKVLGLVMEVPMAYISLVDSDRQWFKSSCGLNSSETPREISFCGHAILSDEPLVVPDATEDERFWDNPLVLGDPFVRFYAGYPIAGPGGQKVGTLCIADRRPRDLEPAQLEIFKEMAQLVERELGLTEVAHLQQELIASQHYLMRELSQAAEYVQTLLPEPLDGKIRIRWAFQPSSQLGGDFFGYDWIDPDHLVLYLLDVSGHGVGAALLSISVANALRARSLPNTDFLDPAMVLAHLNDAFPMDRHGEKYFTIWYGVYDRKKQTLTYANGGHPPPLLLSGPSIDRISPVALNVGNFAIGIIPGAEFHAGVVDLDRCSKLFVFSDGVYEIKKPGGSMMKLEELMDYLGSSPGPSGPDAVLRFAQEYGESHLLADDFSLVEVDIRESASQSSSPA</sequence>
<dbReference type="AlphaFoldDB" id="A0AAU7CML0"/>
<evidence type="ECO:0000259" key="1">
    <source>
        <dbReference type="SMART" id="SM00065"/>
    </source>
</evidence>
<dbReference type="Pfam" id="PF01590">
    <property type="entry name" value="GAF"/>
    <property type="match status" value="1"/>
</dbReference>
<dbReference type="Gene3D" id="3.30.450.40">
    <property type="match status" value="1"/>
</dbReference>
<proteinExistence type="predicted"/>
<dbReference type="PANTHER" id="PTHR43102">
    <property type="entry name" value="SLR1143 PROTEIN"/>
    <property type="match status" value="1"/>
</dbReference>
<reference evidence="3" key="1">
    <citation type="submission" date="2024-05" db="EMBL/GenBank/DDBJ databases">
        <title>Planctomycetes of the genus Singulisphaera possess chitinolytic capabilities.</title>
        <authorList>
            <person name="Ivanova A."/>
        </authorList>
    </citation>
    <scope>NUCLEOTIDE SEQUENCE</scope>
    <source>
        <strain evidence="3">Ch08T</strain>
    </source>
</reference>
<dbReference type="InterPro" id="IPR029016">
    <property type="entry name" value="GAF-like_dom_sf"/>
</dbReference>
<feature type="domain" description="PPM-type phosphatase" evidence="2">
    <location>
        <begin position="197"/>
        <end position="417"/>
    </location>
</feature>
<dbReference type="SMART" id="SM00065">
    <property type="entry name" value="GAF"/>
    <property type="match status" value="1"/>
</dbReference>
<dbReference type="Pfam" id="PF07228">
    <property type="entry name" value="SpoIIE"/>
    <property type="match status" value="1"/>
</dbReference>
<dbReference type="InterPro" id="IPR003018">
    <property type="entry name" value="GAF"/>
</dbReference>
<dbReference type="PANTHER" id="PTHR43102:SF2">
    <property type="entry name" value="GAF DOMAIN-CONTAINING PROTEIN"/>
    <property type="match status" value="1"/>
</dbReference>
<gene>
    <name evidence="3" type="ORF">V5E97_10660</name>
</gene>
<protein>
    <submittedName>
        <fullName evidence="3">PP2C family protein-serine/threonine phosphatase</fullName>
    </submittedName>
</protein>
<dbReference type="SUPFAM" id="SSF55781">
    <property type="entry name" value="GAF domain-like"/>
    <property type="match status" value="1"/>
</dbReference>